<protein>
    <recommendedName>
        <fullName evidence="4">Transposase</fullName>
    </recommendedName>
</protein>
<reference evidence="2 3" key="1">
    <citation type="submission" date="2024-04" db="EMBL/GenBank/DDBJ databases">
        <authorList>
            <person name="Fracassetti M."/>
        </authorList>
    </citation>
    <scope>NUCLEOTIDE SEQUENCE [LARGE SCALE GENOMIC DNA]</scope>
</reference>
<keyword evidence="3" id="KW-1185">Reference proteome</keyword>
<dbReference type="AlphaFoldDB" id="A0AAV2ERG3"/>
<feature type="region of interest" description="Disordered" evidence="1">
    <location>
        <begin position="1"/>
        <end position="27"/>
    </location>
</feature>
<organism evidence="2 3">
    <name type="scientific">Linum trigynum</name>
    <dbReference type="NCBI Taxonomy" id="586398"/>
    <lineage>
        <taxon>Eukaryota</taxon>
        <taxon>Viridiplantae</taxon>
        <taxon>Streptophyta</taxon>
        <taxon>Embryophyta</taxon>
        <taxon>Tracheophyta</taxon>
        <taxon>Spermatophyta</taxon>
        <taxon>Magnoliopsida</taxon>
        <taxon>eudicotyledons</taxon>
        <taxon>Gunneridae</taxon>
        <taxon>Pentapetalae</taxon>
        <taxon>rosids</taxon>
        <taxon>fabids</taxon>
        <taxon>Malpighiales</taxon>
        <taxon>Linaceae</taxon>
        <taxon>Linum</taxon>
    </lineage>
</organism>
<dbReference type="EMBL" id="OZ034818">
    <property type="protein sequence ID" value="CAL1388090.1"/>
    <property type="molecule type" value="Genomic_DNA"/>
</dbReference>
<proteinExistence type="predicted"/>
<evidence type="ECO:0000313" key="2">
    <source>
        <dbReference type="EMBL" id="CAL1388090.1"/>
    </source>
</evidence>
<accession>A0AAV2ERG3</accession>
<evidence type="ECO:0000313" key="3">
    <source>
        <dbReference type="Proteomes" id="UP001497516"/>
    </source>
</evidence>
<sequence length="132" mass="15143">MAENPQVGKRKGRGPGKGVKPGHNTHLEVHDNRIITAKATHEIYAIFKRSINGPWVQFSQYPDSELQSLIARFKDVGFTYSVLEEHLNNIIKDHVKRLFPSWMYEIRDPIFKKYASINDRVSHPPPEGPPTI</sequence>
<name>A0AAV2ERG3_9ROSI</name>
<evidence type="ECO:0000256" key="1">
    <source>
        <dbReference type="SAM" id="MobiDB-lite"/>
    </source>
</evidence>
<dbReference type="Proteomes" id="UP001497516">
    <property type="component" value="Chromosome 5"/>
</dbReference>
<evidence type="ECO:0008006" key="4">
    <source>
        <dbReference type="Google" id="ProtNLM"/>
    </source>
</evidence>
<gene>
    <name evidence="2" type="ORF">LTRI10_LOCUS29035</name>
</gene>